<dbReference type="EMBL" id="JAVHNR010000008">
    <property type="protein sequence ID" value="KAK6335119.1"/>
    <property type="molecule type" value="Genomic_DNA"/>
</dbReference>
<proteinExistence type="predicted"/>
<evidence type="ECO:0000313" key="3">
    <source>
        <dbReference type="EMBL" id="KAK6335119.1"/>
    </source>
</evidence>
<name>A0AAN8MR86_9PEZI</name>
<dbReference type="InterPro" id="IPR056009">
    <property type="entry name" value="DUF7587"/>
</dbReference>
<evidence type="ECO:0000256" key="1">
    <source>
        <dbReference type="SAM" id="MobiDB-lite"/>
    </source>
</evidence>
<comment type="caution">
    <text evidence="3">The sequence shown here is derived from an EMBL/GenBank/DDBJ whole genome shotgun (WGS) entry which is preliminary data.</text>
</comment>
<evidence type="ECO:0000313" key="4">
    <source>
        <dbReference type="Proteomes" id="UP001313282"/>
    </source>
</evidence>
<protein>
    <recommendedName>
        <fullName evidence="2">DUF7587 domain-containing protein</fullName>
    </recommendedName>
</protein>
<feature type="region of interest" description="Disordered" evidence="1">
    <location>
        <begin position="97"/>
        <end position="119"/>
    </location>
</feature>
<evidence type="ECO:0000259" key="2">
    <source>
        <dbReference type="Pfam" id="PF24494"/>
    </source>
</evidence>
<organism evidence="3 4">
    <name type="scientific">Orbilia javanica</name>
    <dbReference type="NCBI Taxonomy" id="47235"/>
    <lineage>
        <taxon>Eukaryota</taxon>
        <taxon>Fungi</taxon>
        <taxon>Dikarya</taxon>
        <taxon>Ascomycota</taxon>
        <taxon>Pezizomycotina</taxon>
        <taxon>Orbiliomycetes</taxon>
        <taxon>Orbiliales</taxon>
        <taxon>Orbiliaceae</taxon>
        <taxon>Orbilia</taxon>
    </lineage>
</organism>
<keyword evidence="4" id="KW-1185">Reference proteome</keyword>
<dbReference type="Pfam" id="PF24494">
    <property type="entry name" value="DUF7587"/>
    <property type="match status" value="1"/>
</dbReference>
<gene>
    <name evidence="3" type="ORF">TWF718_010557</name>
</gene>
<dbReference type="AlphaFoldDB" id="A0AAN8MR86"/>
<accession>A0AAN8MR86</accession>
<dbReference type="Proteomes" id="UP001313282">
    <property type="component" value="Unassembled WGS sequence"/>
</dbReference>
<reference evidence="3 4" key="1">
    <citation type="submission" date="2019-10" db="EMBL/GenBank/DDBJ databases">
        <authorList>
            <person name="Palmer J.M."/>
        </authorList>
    </citation>
    <scope>NUCLEOTIDE SEQUENCE [LARGE SCALE GENOMIC DNA]</scope>
    <source>
        <strain evidence="3 4">TWF718</strain>
    </source>
</reference>
<feature type="domain" description="DUF7587" evidence="2">
    <location>
        <begin position="153"/>
        <end position="299"/>
    </location>
</feature>
<sequence>MQFNQYFAKEKDRNLNTFKQIFIDTSFTDPEGKWNEVKEKLVAAAESAGVNLISRERDDDQVIKMYREVRKKQGMLEAREKLSAFLHTTPAKSALFLTDDSSSSDGENEVPDTPCKIPSKYSSAAEKRKFMTLHDRAEAPARKADRRTELPTDILFRYSDGESFGYNSDTLVRAGLFRDISQPVPEPLEVNSPEFDKHAANHLNRDKIPTPMISTSNSLMWVLRKAALSRRWTGATHPKITVIDPRYLKKTYRASDFISGLCKRQPMIPAAHRYGGHYDILVWAEIPKEAIINVIDYFELLRATSVPRHIHVHFRMDIVSRIKMNSVVYGMKFAVACSEEVERALEDFSVVMLGKTVERDLRDRFITNVGIDWGIEARQEKQDVSKYFLPRWAATDAQQLLGLCEDTAPMMDQIDGSEIIQEEICVLAENTNTGRA</sequence>